<dbReference type="Gene3D" id="6.10.20.40">
    <property type="entry name" value="TEA/ATTS domain"/>
    <property type="match status" value="1"/>
</dbReference>
<feature type="region of interest" description="Disordered" evidence="3">
    <location>
        <begin position="1"/>
        <end position="124"/>
    </location>
</feature>
<protein>
    <submittedName>
        <fullName evidence="5">RHTO0S15e01222g1_1</fullName>
    </submittedName>
</protein>
<dbReference type="OrthoDB" id="10006572at2759"/>
<dbReference type="Pfam" id="PF01285">
    <property type="entry name" value="TEA"/>
    <property type="match status" value="1"/>
</dbReference>
<name>A0A061BED7_RHOTO</name>
<evidence type="ECO:0000313" key="5">
    <source>
        <dbReference type="EMBL" id="CDR47732.1"/>
    </source>
</evidence>
<feature type="compositionally biased region" description="Acidic residues" evidence="3">
    <location>
        <begin position="75"/>
        <end position="109"/>
    </location>
</feature>
<evidence type="ECO:0000256" key="1">
    <source>
        <dbReference type="ARBA" id="ARBA00008421"/>
    </source>
</evidence>
<dbReference type="InterPro" id="IPR000818">
    <property type="entry name" value="TEA/ATTS_dom"/>
</dbReference>
<evidence type="ECO:0000256" key="2">
    <source>
        <dbReference type="PROSITE-ProRule" id="PRU00505"/>
    </source>
</evidence>
<proteinExistence type="inferred from homology"/>
<dbReference type="AlphaFoldDB" id="A0A061BED7"/>
<evidence type="ECO:0000259" key="4">
    <source>
        <dbReference type="PROSITE" id="PS51088"/>
    </source>
</evidence>
<organism evidence="5">
    <name type="scientific">Rhodotorula toruloides</name>
    <name type="common">Yeast</name>
    <name type="synonym">Rhodosporidium toruloides</name>
    <dbReference type="NCBI Taxonomy" id="5286"/>
    <lineage>
        <taxon>Eukaryota</taxon>
        <taxon>Fungi</taxon>
        <taxon>Dikarya</taxon>
        <taxon>Basidiomycota</taxon>
        <taxon>Pucciniomycotina</taxon>
        <taxon>Microbotryomycetes</taxon>
        <taxon>Sporidiobolales</taxon>
        <taxon>Sporidiobolaceae</taxon>
        <taxon>Rhodotorula</taxon>
    </lineage>
</organism>
<feature type="DNA-binding region" description="TEA" evidence="2">
    <location>
        <begin position="116"/>
        <end position="190"/>
    </location>
</feature>
<feature type="compositionally biased region" description="Polar residues" evidence="3">
    <location>
        <begin position="28"/>
        <end position="48"/>
    </location>
</feature>
<dbReference type="EMBL" id="LK052950">
    <property type="protein sequence ID" value="CDR47732.1"/>
    <property type="molecule type" value="Genomic_DNA"/>
</dbReference>
<comment type="similarity">
    <text evidence="1">Belongs to the TEC1 family.</text>
</comment>
<evidence type="ECO:0000256" key="3">
    <source>
        <dbReference type="SAM" id="MobiDB-lite"/>
    </source>
</evidence>
<accession>A0A061BED7</accession>
<dbReference type="PROSITE" id="PS51088">
    <property type="entry name" value="TEA_2"/>
    <property type="match status" value="1"/>
</dbReference>
<sequence>MSEQLAEVASTALATVKPKRASPELPAESSTTVPSIPLAESSSTQQQAEDALAPVSSVAEDVDDNRTSATSPSPEVDEREGSAYEDDEGMAQDDDDEEDEDAADMSDEDEKPRKKRRKPRQDWTAEENAALWRGVDLIPHLGRSKVTFGGSRLARGDLLVEYLRRSTGSVRTRRQVNGHILKLGVTAELKKRLRGPDVPLEEAKRYDWSALLGPDLFPESKRMLSSAKGRPTLRQAGPRASYPPTMTSQREYTHHDFSSSLPTPSLSPLYNVSEAIASAQMFSSGSAGFATSPYAHTQVASQLATLPAFTPRFYVPVNNQHLQTSPSLNELSCLLSPFATGRDLTSFVRALFACGVTGRDVFADLLLLDDGILDGFLDLVGKQKNLGGVQLAFGKKALQAMRECLGQTS</sequence>
<reference evidence="5" key="1">
    <citation type="journal article" date="2014" name="Genome Announc.">
        <title>Draft genome sequence of Rhodosporidium toruloides CECT1137, an oleaginous yeast of biotechnological interest.</title>
        <authorList>
            <person name="Morin N."/>
            <person name="Calcas X."/>
            <person name="Devillers H."/>
            <person name="Durrens P."/>
            <person name="Sherman D.J."/>
            <person name="Nicaud J.-M."/>
            <person name="Neuveglise C."/>
        </authorList>
    </citation>
    <scope>NUCLEOTIDE SEQUENCE</scope>
    <source>
        <strain evidence="5">CECT1137</strain>
    </source>
</reference>
<dbReference type="InterPro" id="IPR038096">
    <property type="entry name" value="TEA/ATTS_sf"/>
</dbReference>
<feature type="domain" description="TEA" evidence="4">
    <location>
        <begin position="116"/>
        <end position="190"/>
    </location>
</feature>
<dbReference type="GO" id="GO:0003700">
    <property type="term" value="F:DNA-binding transcription factor activity"/>
    <property type="evidence" value="ECO:0007669"/>
    <property type="project" value="InterPro"/>
</dbReference>
<feature type="region of interest" description="Disordered" evidence="3">
    <location>
        <begin position="225"/>
        <end position="258"/>
    </location>
</feature>
<gene>
    <name evidence="5" type="ORF">RHTO0S_15e01222g</name>
</gene>